<dbReference type="STRING" id="996166.SAMN05192554_104206"/>
<reference evidence="5 6" key="1">
    <citation type="submission" date="2016-10" db="EMBL/GenBank/DDBJ databases">
        <authorList>
            <person name="de Groot N.N."/>
        </authorList>
    </citation>
    <scope>NUCLEOTIDE SEQUENCE [LARGE SCALE GENOMIC DNA]</scope>
    <source>
        <strain evidence="6">EB21,IBRC-M 10013,KCTC 4048</strain>
    </source>
</reference>
<dbReference type="Proteomes" id="UP000199370">
    <property type="component" value="Unassembled WGS sequence"/>
</dbReference>
<dbReference type="Pfam" id="PF04577">
    <property type="entry name" value="Glyco_transf_61"/>
    <property type="match status" value="1"/>
</dbReference>
<keyword evidence="3" id="KW-0325">Glycoprotein</keyword>
<gene>
    <name evidence="5" type="ORF">SAMN05192554_104206</name>
</gene>
<evidence type="ECO:0000259" key="4">
    <source>
        <dbReference type="Pfam" id="PF04577"/>
    </source>
</evidence>
<protein>
    <recommendedName>
        <fullName evidence="4">Glycosyltransferase 61 catalytic domain-containing protein</fullName>
    </recommendedName>
</protein>
<dbReference type="AlphaFoldDB" id="A0A1G9UM68"/>
<keyword evidence="1" id="KW-0328">Glycosyltransferase</keyword>
<keyword evidence="2" id="KW-0808">Transferase</keyword>
<evidence type="ECO:0000313" key="5">
    <source>
        <dbReference type="EMBL" id="SDM61019.1"/>
    </source>
</evidence>
<evidence type="ECO:0000256" key="3">
    <source>
        <dbReference type="ARBA" id="ARBA00023180"/>
    </source>
</evidence>
<organism evidence="5 6">
    <name type="scientific">Haloarchaeobius iranensis</name>
    <dbReference type="NCBI Taxonomy" id="996166"/>
    <lineage>
        <taxon>Archaea</taxon>
        <taxon>Methanobacteriati</taxon>
        <taxon>Methanobacteriota</taxon>
        <taxon>Stenosarchaea group</taxon>
        <taxon>Halobacteria</taxon>
        <taxon>Halobacteriales</taxon>
        <taxon>Halorubellaceae</taxon>
        <taxon>Haloarchaeobius</taxon>
    </lineage>
</organism>
<keyword evidence="6" id="KW-1185">Reference proteome</keyword>
<dbReference type="PANTHER" id="PTHR20961">
    <property type="entry name" value="GLYCOSYLTRANSFERASE"/>
    <property type="match status" value="1"/>
</dbReference>
<accession>A0A1G9UM68</accession>
<name>A0A1G9UM68_9EURY</name>
<evidence type="ECO:0000256" key="1">
    <source>
        <dbReference type="ARBA" id="ARBA00022676"/>
    </source>
</evidence>
<evidence type="ECO:0000313" key="6">
    <source>
        <dbReference type="Proteomes" id="UP000199370"/>
    </source>
</evidence>
<evidence type="ECO:0000256" key="2">
    <source>
        <dbReference type="ARBA" id="ARBA00022679"/>
    </source>
</evidence>
<dbReference type="EMBL" id="FNIA01000004">
    <property type="protein sequence ID" value="SDM61019.1"/>
    <property type="molecule type" value="Genomic_DNA"/>
</dbReference>
<dbReference type="GO" id="GO:0016757">
    <property type="term" value="F:glycosyltransferase activity"/>
    <property type="evidence" value="ECO:0007669"/>
    <property type="project" value="UniProtKB-KW"/>
</dbReference>
<dbReference type="InterPro" id="IPR007657">
    <property type="entry name" value="Glycosyltransferase_61"/>
</dbReference>
<dbReference type="InterPro" id="IPR049625">
    <property type="entry name" value="Glyco_transf_61_cat"/>
</dbReference>
<feature type="domain" description="Glycosyltransferase 61 catalytic" evidence="4">
    <location>
        <begin position="47"/>
        <end position="216"/>
    </location>
</feature>
<proteinExistence type="predicted"/>
<sequence length="269" mass="30406">MQAMMAMLSRELFFGQFPLKALVRKTAPEAAGSLGTAAPLIPRYPNYYHWMVETVPKIRYLRRFEESTGESVTLVIPQDSPPFVGETLQALDWPESRIERATEPAYAVENLVVPSFPQRRAADFEWIRRRILGESATSPEADANNVYISRAGAVERQVLNEDAVMEMLSDHGFERYRLEDRPLMRNARLFSEADIVVAPHGAGITDIVFSTDCTVIELFGDKVKQPYEILASVLDLDYRAVYCEAESADIRVDVDELEKVVAAVEREDQ</sequence>